<dbReference type="Proteomes" id="UP000035681">
    <property type="component" value="Unplaced"/>
</dbReference>
<accession>A0A0K0E6F2</accession>
<keyword evidence="2" id="KW-1185">Reference proteome</keyword>
<evidence type="ECO:0000256" key="1">
    <source>
        <dbReference type="SAM" id="SignalP"/>
    </source>
</evidence>
<sequence length="125" mass="14307">MYLLTTLTIIFTVTFFSLGYKVHCPTYLGKGCTVYMTPSEGVWDYFLNQLDQDILSLGFEIERDDDANDYAMVNKRIKDNVSAEKLRAFANLLGTIPQNEAVNIKVVRNTDNEPGDEYHFSRSSY</sequence>
<dbReference type="AlphaFoldDB" id="A0A0K0E6F2"/>
<evidence type="ECO:0000313" key="2">
    <source>
        <dbReference type="Proteomes" id="UP000035681"/>
    </source>
</evidence>
<reference evidence="3" key="1">
    <citation type="submission" date="2015-08" db="UniProtKB">
        <authorList>
            <consortium name="WormBaseParasite"/>
        </authorList>
    </citation>
    <scope>IDENTIFICATION</scope>
</reference>
<feature type="chain" id="PRO_5005327647" evidence="1">
    <location>
        <begin position="20"/>
        <end position="125"/>
    </location>
</feature>
<name>A0A0K0E6F2_STRER</name>
<protein>
    <submittedName>
        <fullName evidence="3">Secreted protein</fullName>
    </submittedName>
</protein>
<dbReference type="WBParaSite" id="SSTP_0000508300.1">
    <property type="protein sequence ID" value="SSTP_0000508300.1"/>
    <property type="gene ID" value="SSTP_0000508300"/>
</dbReference>
<keyword evidence="1" id="KW-0732">Signal</keyword>
<organism evidence="3">
    <name type="scientific">Strongyloides stercoralis</name>
    <name type="common">Threadworm</name>
    <dbReference type="NCBI Taxonomy" id="6248"/>
    <lineage>
        <taxon>Eukaryota</taxon>
        <taxon>Metazoa</taxon>
        <taxon>Ecdysozoa</taxon>
        <taxon>Nematoda</taxon>
        <taxon>Chromadorea</taxon>
        <taxon>Rhabditida</taxon>
        <taxon>Tylenchina</taxon>
        <taxon>Panagrolaimomorpha</taxon>
        <taxon>Strongyloidoidea</taxon>
        <taxon>Strongyloididae</taxon>
        <taxon>Strongyloides</taxon>
    </lineage>
</organism>
<evidence type="ECO:0000313" key="3">
    <source>
        <dbReference type="WBParaSite" id="SSTP_0000508300.1"/>
    </source>
</evidence>
<dbReference type="WBParaSite" id="TCONS_00013176.p1">
    <property type="protein sequence ID" value="TCONS_00013176.p1"/>
    <property type="gene ID" value="XLOC_008976"/>
</dbReference>
<proteinExistence type="predicted"/>
<feature type="signal peptide" evidence="1">
    <location>
        <begin position="1"/>
        <end position="19"/>
    </location>
</feature>